<organism evidence="1">
    <name type="scientific">Sipha flava</name>
    <name type="common">yellow sugarcane aphid</name>
    <dbReference type="NCBI Taxonomy" id="143950"/>
    <lineage>
        <taxon>Eukaryota</taxon>
        <taxon>Metazoa</taxon>
        <taxon>Ecdysozoa</taxon>
        <taxon>Arthropoda</taxon>
        <taxon>Hexapoda</taxon>
        <taxon>Insecta</taxon>
        <taxon>Pterygota</taxon>
        <taxon>Neoptera</taxon>
        <taxon>Paraneoptera</taxon>
        <taxon>Hemiptera</taxon>
        <taxon>Sternorrhyncha</taxon>
        <taxon>Aphidomorpha</taxon>
        <taxon>Aphidoidea</taxon>
        <taxon>Aphididae</taxon>
        <taxon>Sipha</taxon>
    </lineage>
</organism>
<accession>A0A2S2QPF9</accession>
<dbReference type="OrthoDB" id="5981855at2759"/>
<protein>
    <submittedName>
        <fullName evidence="1">Nucleic-acid-binding protein</fullName>
    </submittedName>
</protein>
<name>A0A2S2QPF9_9HEMI</name>
<dbReference type="EMBL" id="GGMS01010422">
    <property type="protein sequence ID" value="MBY79625.1"/>
    <property type="molecule type" value="Transcribed_RNA"/>
</dbReference>
<sequence length="272" mass="31827">MFLDKITPMIIDNFNINNKNVFLKLNLSTVDDYRIIIKYLSEIKIKYLTYQLPEERNLSVLIRNMPTSIPPEEIIFKALVELKFNVTSVTRFQNRHKSPIPIVAVLLDKYEKNIFSLNRLLHCVFVVESRESDSFIPQCKNCQRFQHTKTFCNLPPRCVKCLENHHYSECNKDTNTSPICVNCNENHAANYEYFKIYKQIKTKNSSKRFRNDHKHITLSSSLNDDNNTKTLAITVDLINPQNQDPILITTNSSNTLTYAKKTKNKTNHHQKK</sequence>
<gene>
    <name evidence="1" type="ORF">g.47957</name>
</gene>
<dbReference type="AlphaFoldDB" id="A0A2S2QPF9"/>
<proteinExistence type="predicted"/>
<evidence type="ECO:0000313" key="1">
    <source>
        <dbReference type="EMBL" id="MBY79625.1"/>
    </source>
</evidence>
<reference evidence="1" key="1">
    <citation type="submission" date="2018-04" db="EMBL/GenBank/DDBJ databases">
        <title>Transcriptome assembly of Sipha flava.</title>
        <authorList>
            <person name="Scully E.D."/>
            <person name="Geib S.M."/>
            <person name="Palmer N.A."/>
            <person name="Koch K."/>
            <person name="Bradshaw J."/>
            <person name="Heng-Moss T."/>
            <person name="Sarath G."/>
        </authorList>
    </citation>
    <scope>NUCLEOTIDE SEQUENCE</scope>
</reference>